<organism evidence="2 3">
    <name type="scientific">Mycobacterium numidiamassiliense</name>
    <dbReference type="NCBI Taxonomy" id="1841861"/>
    <lineage>
        <taxon>Bacteria</taxon>
        <taxon>Bacillati</taxon>
        <taxon>Actinomycetota</taxon>
        <taxon>Actinomycetes</taxon>
        <taxon>Mycobacteriales</taxon>
        <taxon>Mycobacteriaceae</taxon>
        <taxon>Mycobacterium</taxon>
    </lineage>
</organism>
<gene>
    <name evidence="2" type="ORF">MNAB215_1642</name>
</gene>
<dbReference type="EMBL" id="FUEZ01000003">
    <property type="protein sequence ID" value="SPM39459.1"/>
    <property type="molecule type" value="Genomic_DNA"/>
</dbReference>
<sequence>MSAAGPAGINLPANDFGVLTSKPFPRHTVSGTGLRLTRS</sequence>
<name>A0A2U3P6S8_9MYCO</name>
<dbReference type="Proteomes" id="UP000240424">
    <property type="component" value="Unassembled WGS sequence"/>
</dbReference>
<evidence type="ECO:0000256" key="1">
    <source>
        <dbReference type="SAM" id="MobiDB-lite"/>
    </source>
</evidence>
<keyword evidence="3" id="KW-1185">Reference proteome</keyword>
<dbReference type="AlphaFoldDB" id="A0A2U3P6S8"/>
<feature type="region of interest" description="Disordered" evidence="1">
    <location>
        <begin position="1"/>
        <end position="39"/>
    </location>
</feature>
<evidence type="ECO:0000313" key="3">
    <source>
        <dbReference type="Proteomes" id="UP000240424"/>
    </source>
</evidence>
<proteinExistence type="predicted"/>
<reference evidence="2 3" key="1">
    <citation type="submission" date="2017-01" db="EMBL/GenBank/DDBJ databases">
        <authorList>
            <consortium name="Urmite Genomes"/>
        </authorList>
    </citation>
    <scope>NUCLEOTIDE SEQUENCE [LARGE SCALE GENOMIC DNA]</scope>
    <source>
        <strain evidence="2 3">AB215</strain>
    </source>
</reference>
<evidence type="ECO:0000313" key="2">
    <source>
        <dbReference type="EMBL" id="SPM39459.1"/>
    </source>
</evidence>
<protein>
    <submittedName>
        <fullName evidence="2">Mycobacterium numidiamassiliense ORFan</fullName>
    </submittedName>
</protein>
<accession>A0A2U3P6S8</accession>